<organism evidence="1">
    <name type="scientific">Siphoviridae sp. ct5kv15</name>
    <dbReference type="NCBI Taxonomy" id="2825338"/>
    <lineage>
        <taxon>Viruses</taxon>
        <taxon>Duplodnaviria</taxon>
        <taxon>Heunggongvirae</taxon>
        <taxon>Uroviricota</taxon>
        <taxon>Caudoviricetes</taxon>
    </lineage>
</organism>
<reference evidence="1" key="1">
    <citation type="journal article" date="2021" name="Proc. Natl. Acad. Sci. U.S.A.">
        <title>A Catalog of Tens of Thousands of Viruses from Human Metagenomes Reveals Hidden Associations with Chronic Diseases.</title>
        <authorList>
            <person name="Tisza M.J."/>
            <person name="Buck C.B."/>
        </authorList>
    </citation>
    <scope>NUCLEOTIDE SEQUENCE</scope>
    <source>
        <strain evidence="1">Ct5kv15</strain>
    </source>
</reference>
<sequence>MGLMLEEQETHVNFMRGDDRVMIYTFNTTTMTKLNKLIELDGTEWKLESESKLASGELIGKTYSCPVSFITFRSKRIKRNYTDEQRREMASRFYKSTGNGNFSD</sequence>
<protein>
    <submittedName>
        <fullName evidence="1">Uncharacterized protein</fullName>
    </submittedName>
</protein>
<accession>A0A8S5PNM5</accession>
<evidence type="ECO:0000313" key="1">
    <source>
        <dbReference type="EMBL" id="DAE07812.1"/>
    </source>
</evidence>
<proteinExistence type="predicted"/>
<name>A0A8S5PNM5_9CAUD</name>
<dbReference type="EMBL" id="BK015457">
    <property type="protein sequence ID" value="DAE07812.1"/>
    <property type="molecule type" value="Genomic_DNA"/>
</dbReference>